<dbReference type="InterPro" id="IPR049453">
    <property type="entry name" value="Memb_transporter_dom"/>
</dbReference>
<feature type="transmembrane region" description="Helical" evidence="7">
    <location>
        <begin position="465"/>
        <end position="484"/>
    </location>
</feature>
<evidence type="ECO:0000313" key="10">
    <source>
        <dbReference type="Proteomes" id="UP000730482"/>
    </source>
</evidence>
<evidence type="ECO:0000256" key="4">
    <source>
        <dbReference type="ARBA" id="ARBA00022989"/>
    </source>
</evidence>
<gene>
    <name evidence="9" type="ORF">KGQ19_21390</name>
</gene>
<keyword evidence="3 7" id="KW-0812">Transmembrane</keyword>
<evidence type="ECO:0000256" key="1">
    <source>
        <dbReference type="ARBA" id="ARBA00004651"/>
    </source>
</evidence>
<feature type="transmembrane region" description="Helical" evidence="7">
    <location>
        <begin position="496"/>
        <end position="524"/>
    </location>
</feature>
<dbReference type="PANTHER" id="PTHR30509">
    <property type="entry name" value="P-HYDROXYBENZOIC ACID EFFLUX PUMP SUBUNIT-RELATED"/>
    <property type="match status" value="1"/>
</dbReference>
<evidence type="ECO:0000256" key="6">
    <source>
        <dbReference type="ARBA" id="ARBA00043993"/>
    </source>
</evidence>
<sequence>MSLGAWSGQRVSALVGWLRAHDPALAATRRAGRTAVVMPALFALCTQVFHSPTMASFAAFGSFSMLLLVDFSGTLIQRLRAQFALAVAWAVLICLGTVVARVTWLSVLATLVVAFCVLFSGVVSSVLAGSSTALLLAFVLPVATPVPLDQLPDRLIGAGLAAAAALPAVTLLWPRPAADPLSGPAARVCRAAAALLRADASATGGHRTFNLGACQIAADETAAANADLRRMFDATPYRPTGLSTSSRTLVRLVDELTWLSAILTDRPDYTEQPPACDPAARTARLAAAEVLDRAADLLTDFRGDVSPLRSGVRELQSALAAMEASSTARLPVDQPVGESPDEVYTFISTLDFSFRALELGFAVVQIAENVSLAAQAFQRSWPDRLLGREPGALTKPLTSARERAGAHLGWNSVWLHNSLRGAVGLAIAILLADLTSVQHSFWVLLGTLSVLRSNALNTGQNAMRAVLGTVLGSIIGAGMLQLIGHHGTVLWVLLPIAILIAGIAPAAISFTAGQAAFTVTLVILFNIGQNPDWHIVLLRIQDIALGCGVSVVVALFFWPRGAAAAVDKALAKAYTDSARYLSGAVAYALGHCDAGKAGLPAAEPVAAQSREAAASARRLDDAYRTYLAERGAKPLSLADTTTLVTGVVGLRLAADSVVALWQNSGRTRPKADQSAAHSAILEAADSVTGWYQGLADSLGGSTPIPAPVPLLPESAARLVDSVRTDLVDRDGQATAAAVRVIWTGDHVDVARRLQPGIAAAAKEAVLR</sequence>
<keyword evidence="10" id="KW-1185">Reference proteome</keyword>
<name>A0ABS5KTM6_9ACTN</name>
<accession>A0ABS5KTM6</accession>
<comment type="subcellular location">
    <subcellularLocation>
        <location evidence="1">Cell membrane</location>
        <topology evidence="1">Multi-pass membrane protein</topology>
    </subcellularLocation>
</comment>
<dbReference type="Proteomes" id="UP000730482">
    <property type="component" value="Unassembled WGS sequence"/>
</dbReference>
<keyword evidence="4 7" id="KW-1133">Transmembrane helix</keyword>
<evidence type="ECO:0000313" key="9">
    <source>
        <dbReference type="EMBL" id="MBS2549421.1"/>
    </source>
</evidence>
<evidence type="ECO:0000256" key="2">
    <source>
        <dbReference type="ARBA" id="ARBA00022475"/>
    </source>
</evidence>
<dbReference type="PANTHER" id="PTHR30509:SF9">
    <property type="entry name" value="MULTIDRUG RESISTANCE PROTEIN MDTO"/>
    <property type="match status" value="1"/>
</dbReference>
<feature type="transmembrane region" description="Helical" evidence="7">
    <location>
        <begin position="110"/>
        <end position="143"/>
    </location>
</feature>
<dbReference type="RefSeq" id="WP_212010980.1">
    <property type="nucleotide sequence ID" value="NZ_JAAFYZ010000072.1"/>
</dbReference>
<comment type="similarity">
    <text evidence="6">Belongs to the YccS/YhfK family.</text>
</comment>
<reference evidence="9 10" key="1">
    <citation type="submission" date="2020-02" db="EMBL/GenBank/DDBJ databases">
        <title>Acidophilic actinobacteria isolated from forest soil.</title>
        <authorList>
            <person name="Golinska P."/>
        </authorList>
    </citation>
    <scope>NUCLEOTIDE SEQUENCE [LARGE SCALE GENOMIC DNA]</scope>
    <source>
        <strain evidence="9 10">NL8</strain>
    </source>
</reference>
<feature type="transmembrane region" description="Helical" evidence="7">
    <location>
        <begin position="83"/>
        <end position="104"/>
    </location>
</feature>
<organism evidence="9 10">
    <name type="scientific">Catenulispora pinistramenti</name>
    <dbReference type="NCBI Taxonomy" id="2705254"/>
    <lineage>
        <taxon>Bacteria</taxon>
        <taxon>Bacillati</taxon>
        <taxon>Actinomycetota</taxon>
        <taxon>Actinomycetes</taxon>
        <taxon>Catenulisporales</taxon>
        <taxon>Catenulisporaceae</taxon>
        <taxon>Catenulispora</taxon>
    </lineage>
</organism>
<proteinExistence type="inferred from homology"/>
<feature type="transmembrane region" description="Helical" evidence="7">
    <location>
        <begin position="422"/>
        <end position="445"/>
    </location>
</feature>
<feature type="transmembrane region" description="Helical" evidence="7">
    <location>
        <begin position="536"/>
        <end position="558"/>
    </location>
</feature>
<feature type="transmembrane region" description="Helical" evidence="7">
    <location>
        <begin position="55"/>
        <end position="76"/>
    </location>
</feature>
<evidence type="ECO:0000256" key="3">
    <source>
        <dbReference type="ARBA" id="ARBA00022692"/>
    </source>
</evidence>
<dbReference type="EMBL" id="JAAFYZ010000072">
    <property type="protein sequence ID" value="MBS2549421.1"/>
    <property type="molecule type" value="Genomic_DNA"/>
</dbReference>
<evidence type="ECO:0000256" key="7">
    <source>
        <dbReference type="SAM" id="Phobius"/>
    </source>
</evidence>
<keyword evidence="5 7" id="KW-0472">Membrane</keyword>
<comment type="caution">
    <text evidence="9">The sequence shown here is derived from an EMBL/GenBank/DDBJ whole genome shotgun (WGS) entry which is preliminary data.</text>
</comment>
<evidence type="ECO:0000256" key="5">
    <source>
        <dbReference type="ARBA" id="ARBA00023136"/>
    </source>
</evidence>
<feature type="transmembrane region" description="Helical" evidence="7">
    <location>
        <begin position="155"/>
        <end position="173"/>
    </location>
</feature>
<feature type="domain" description="Integral membrane bound transporter" evidence="8">
    <location>
        <begin position="427"/>
        <end position="553"/>
    </location>
</feature>
<dbReference type="Pfam" id="PF13515">
    <property type="entry name" value="FUSC_2"/>
    <property type="match status" value="1"/>
</dbReference>
<protein>
    <submittedName>
        <fullName evidence="9">FUSC family protein</fullName>
    </submittedName>
</protein>
<keyword evidence="2" id="KW-1003">Cell membrane</keyword>
<evidence type="ECO:0000259" key="8">
    <source>
        <dbReference type="Pfam" id="PF13515"/>
    </source>
</evidence>